<evidence type="ECO:0000256" key="7">
    <source>
        <dbReference type="ARBA" id="ARBA00023015"/>
    </source>
</evidence>
<evidence type="ECO:0000256" key="9">
    <source>
        <dbReference type="ARBA" id="ARBA00023159"/>
    </source>
</evidence>
<evidence type="ECO:0000256" key="3">
    <source>
        <dbReference type="ARBA" id="ARBA00017250"/>
    </source>
</evidence>
<gene>
    <name evidence="14" type="primary">cueR</name>
    <name evidence="14" type="ORF">MORIYA_2718</name>
</gene>
<dbReference type="KEGG" id="mya:MORIYA_2718"/>
<evidence type="ECO:0000313" key="15">
    <source>
        <dbReference type="Proteomes" id="UP000250163"/>
    </source>
</evidence>
<dbReference type="InterPro" id="IPR000551">
    <property type="entry name" value="MerR-type_HTH_dom"/>
</dbReference>
<feature type="domain" description="HTH merR-type" evidence="13">
    <location>
        <begin position="1"/>
        <end position="71"/>
    </location>
</feature>
<evidence type="ECO:0000256" key="4">
    <source>
        <dbReference type="ARBA" id="ARBA00022490"/>
    </source>
</evidence>
<dbReference type="Pfam" id="PF09278">
    <property type="entry name" value="MerR-DNA-bind"/>
    <property type="match status" value="1"/>
</dbReference>
<evidence type="ECO:0000259" key="13">
    <source>
        <dbReference type="PROSITE" id="PS50937"/>
    </source>
</evidence>
<keyword evidence="15" id="KW-1185">Reference proteome</keyword>
<evidence type="ECO:0000256" key="1">
    <source>
        <dbReference type="ARBA" id="ARBA00004496"/>
    </source>
</evidence>
<keyword evidence="6" id="KW-0186">Copper</keyword>
<dbReference type="AlphaFoldDB" id="A0A330LTQ3"/>
<dbReference type="GO" id="GO:0005507">
    <property type="term" value="F:copper ion binding"/>
    <property type="evidence" value="ECO:0007669"/>
    <property type="project" value="InterPro"/>
</dbReference>
<sequence length="131" mass="14745">MMKNISAVAKEVGLSTKTIRYYESIALTSEPIRGDNGYRYYNQRIITELNFVKRARDAGFNLEECKELVHLYKNEKRTAAQVKALTLEKIIDIEARIAILQGMHSTLLSLASSCKGDNSSECAILDQLSIE</sequence>
<comment type="subunit">
    <text evidence="2">Homodimer.</text>
</comment>
<dbReference type="InterPro" id="IPR011789">
    <property type="entry name" value="CueR"/>
</dbReference>
<dbReference type="NCBIfam" id="TIGR02044">
    <property type="entry name" value="CueR"/>
    <property type="match status" value="1"/>
</dbReference>
<keyword evidence="5" id="KW-0479">Metal-binding</keyword>
<reference evidence="15" key="1">
    <citation type="submission" date="2018-05" db="EMBL/GenBank/DDBJ databases">
        <authorList>
            <person name="Cea G.-C."/>
            <person name="William W."/>
        </authorList>
    </citation>
    <scope>NUCLEOTIDE SEQUENCE [LARGE SCALE GENOMIC DNA]</scope>
    <source>
        <strain evidence="15">DB21MT 5</strain>
    </source>
</reference>
<dbReference type="InterPro" id="IPR009061">
    <property type="entry name" value="DNA-bd_dom_put_sf"/>
</dbReference>
<dbReference type="GO" id="GO:0003677">
    <property type="term" value="F:DNA binding"/>
    <property type="evidence" value="ECO:0007669"/>
    <property type="project" value="UniProtKB-KW"/>
</dbReference>
<proteinExistence type="predicted"/>
<dbReference type="Proteomes" id="UP000250163">
    <property type="component" value="Chromosome MORIYA"/>
</dbReference>
<dbReference type="PROSITE" id="PS50937">
    <property type="entry name" value="HTH_MERR_2"/>
    <property type="match status" value="1"/>
</dbReference>
<keyword evidence="10" id="KW-0804">Transcription</keyword>
<dbReference type="Pfam" id="PF00376">
    <property type="entry name" value="MerR"/>
    <property type="match status" value="1"/>
</dbReference>
<keyword evidence="7" id="KW-0805">Transcription regulation</keyword>
<dbReference type="PANTHER" id="PTHR30204">
    <property type="entry name" value="REDOX-CYCLING DRUG-SENSING TRANSCRIPTIONAL ACTIVATOR SOXR"/>
    <property type="match status" value="1"/>
</dbReference>
<dbReference type="GO" id="GO:0003700">
    <property type="term" value="F:DNA-binding transcription factor activity"/>
    <property type="evidence" value="ECO:0007669"/>
    <property type="project" value="InterPro"/>
</dbReference>
<dbReference type="SUPFAM" id="SSF46955">
    <property type="entry name" value="Putative DNA-binding domain"/>
    <property type="match status" value="1"/>
</dbReference>
<dbReference type="PANTHER" id="PTHR30204:SF16">
    <property type="entry name" value="HTH-TYPE TRANSCRIPTIONAL REGULATOR CUER"/>
    <property type="match status" value="1"/>
</dbReference>
<dbReference type="Gene3D" id="1.10.1660.10">
    <property type="match status" value="1"/>
</dbReference>
<keyword evidence="8 14" id="KW-0238">DNA-binding</keyword>
<evidence type="ECO:0000256" key="12">
    <source>
        <dbReference type="ARBA" id="ARBA00032335"/>
    </source>
</evidence>
<evidence type="ECO:0000256" key="5">
    <source>
        <dbReference type="ARBA" id="ARBA00022723"/>
    </source>
</evidence>
<organism evidence="14 15">
    <name type="scientific">Moritella yayanosii</name>
    <dbReference type="NCBI Taxonomy" id="69539"/>
    <lineage>
        <taxon>Bacteria</taxon>
        <taxon>Pseudomonadati</taxon>
        <taxon>Pseudomonadota</taxon>
        <taxon>Gammaproteobacteria</taxon>
        <taxon>Alteromonadales</taxon>
        <taxon>Moritellaceae</taxon>
        <taxon>Moritella</taxon>
    </lineage>
</organism>
<comment type="subcellular location">
    <subcellularLocation>
        <location evidence="1">Cytoplasm</location>
    </subcellularLocation>
</comment>
<dbReference type="PRINTS" id="PR00040">
    <property type="entry name" value="HTHMERR"/>
</dbReference>
<keyword evidence="9" id="KW-0010">Activator</keyword>
<keyword evidence="4" id="KW-0963">Cytoplasm</keyword>
<protein>
    <recommendedName>
        <fullName evidence="3">HTH-type transcriptional regulator CueR</fullName>
    </recommendedName>
    <alternativeName>
        <fullName evidence="12">Copper efflux regulator</fullName>
    </alternativeName>
    <alternativeName>
        <fullName evidence="11">Copper export regulator</fullName>
    </alternativeName>
</protein>
<accession>A0A330LTQ3</accession>
<evidence type="ECO:0000256" key="10">
    <source>
        <dbReference type="ARBA" id="ARBA00023163"/>
    </source>
</evidence>
<evidence type="ECO:0000256" key="11">
    <source>
        <dbReference type="ARBA" id="ARBA00031472"/>
    </source>
</evidence>
<evidence type="ECO:0000256" key="2">
    <source>
        <dbReference type="ARBA" id="ARBA00011738"/>
    </source>
</evidence>
<dbReference type="SMART" id="SM00422">
    <property type="entry name" value="HTH_MERR"/>
    <property type="match status" value="1"/>
</dbReference>
<evidence type="ECO:0000313" key="14">
    <source>
        <dbReference type="EMBL" id="SQD79188.1"/>
    </source>
</evidence>
<dbReference type="InterPro" id="IPR015358">
    <property type="entry name" value="Tscrpt_reg_MerR_DNA-bd"/>
</dbReference>
<name>A0A330LTQ3_9GAMM</name>
<dbReference type="InterPro" id="IPR047057">
    <property type="entry name" value="MerR_fam"/>
</dbReference>
<evidence type="ECO:0000256" key="8">
    <source>
        <dbReference type="ARBA" id="ARBA00023125"/>
    </source>
</evidence>
<dbReference type="GO" id="GO:0045893">
    <property type="term" value="P:positive regulation of DNA-templated transcription"/>
    <property type="evidence" value="ECO:0007669"/>
    <property type="project" value="InterPro"/>
</dbReference>
<evidence type="ECO:0000256" key="6">
    <source>
        <dbReference type="ARBA" id="ARBA00023008"/>
    </source>
</evidence>
<dbReference type="GO" id="GO:0005737">
    <property type="term" value="C:cytoplasm"/>
    <property type="evidence" value="ECO:0007669"/>
    <property type="project" value="UniProtKB-SubCell"/>
</dbReference>
<dbReference type="EMBL" id="LS483250">
    <property type="protein sequence ID" value="SQD79188.1"/>
    <property type="molecule type" value="Genomic_DNA"/>
</dbReference>
<dbReference type="RefSeq" id="WP_232011624.1">
    <property type="nucleotide sequence ID" value="NZ_LS483250.1"/>
</dbReference>